<dbReference type="GO" id="GO:0030145">
    <property type="term" value="F:manganese ion binding"/>
    <property type="evidence" value="ECO:0007669"/>
    <property type="project" value="InterPro"/>
</dbReference>
<dbReference type="GO" id="GO:0019571">
    <property type="term" value="P:D-arabinose catabolic process"/>
    <property type="evidence" value="ECO:0007669"/>
    <property type="project" value="TreeGrafter"/>
</dbReference>
<proteinExistence type="predicted"/>
<sequence length="203" mass="21840">MRSIYLVASGDLRESANLQCWPTQKAMEEKLGEVLTSLGHDLKRAHPEKPSGHGFTASQREGMDVFAGLDPDAPLIVAEAVWQYSHHVLSRRGRYVEGLCKAGRHRLEPDLPRGWPLAYGSRSWPRGGSVTRGAGAPGAGHELRMALMNAVLTGISGDQMTARHKANHIQVVYAHSAAEANRAMAAKAALAQVLGMTVSLCGI</sequence>
<dbReference type="AlphaFoldDB" id="A0A7M3V2Q4"/>
<keyword evidence="2" id="KW-1185">Reference proteome</keyword>
<dbReference type="GO" id="GO:0042355">
    <property type="term" value="P:L-fucose catabolic process"/>
    <property type="evidence" value="ECO:0007669"/>
    <property type="project" value="TreeGrafter"/>
</dbReference>
<reference evidence="1 2" key="1">
    <citation type="submission" date="2019-10" db="EMBL/GenBank/DDBJ databases">
        <title>Pseudopuniceibacterium sp. HQ09 islated from Antarctica.</title>
        <authorList>
            <person name="Liao L."/>
            <person name="Su S."/>
            <person name="Chen B."/>
            <person name="Yu Y."/>
        </authorList>
    </citation>
    <scope>NUCLEOTIDE SEQUENCE [LARGE SCALE GENOMIC DNA]</scope>
    <source>
        <strain evidence="1 2">HQ09</strain>
    </source>
</reference>
<dbReference type="GO" id="GO:0008736">
    <property type="term" value="F:L-fucose isomerase activity"/>
    <property type="evidence" value="ECO:0007669"/>
    <property type="project" value="InterPro"/>
</dbReference>
<gene>
    <name evidence="1" type="ORF">F3W81_00070</name>
</gene>
<dbReference type="KEGG" id="pshq:F3W81_00070"/>
<accession>A0A7M3V2Q4</accession>
<dbReference type="RefSeq" id="WP_193081493.1">
    <property type="nucleotide sequence ID" value="NZ_CP045201.1"/>
</dbReference>
<dbReference type="GO" id="GO:0008790">
    <property type="term" value="F:arabinose isomerase activity"/>
    <property type="evidence" value="ECO:0007669"/>
    <property type="project" value="TreeGrafter"/>
</dbReference>
<evidence type="ECO:0000313" key="1">
    <source>
        <dbReference type="EMBL" id="QOL79367.1"/>
    </source>
</evidence>
<dbReference type="EMBL" id="CP045201">
    <property type="protein sequence ID" value="QOL79367.1"/>
    <property type="molecule type" value="Genomic_DNA"/>
</dbReference>
<evidence type="ECO:0000313" key="2">
    <source>
        <dbReference type="Proteomes" id="UP000594118"/>
    </source>
</evidence>
<organism evidence="1 2">
    <name type="scientific">Pseudooceanicola spongiae</name>
    <dbReference type="NCBI Taxonomy" id="2613965"/>
    <lineage>
        <taxon>Bacteria</taxon>
        <taxon>Pseudomonadati</taxon>
        <taxon>Pseudomonadota</taxon>
        <taxon>Alphaproteobacteria</taxon>
        <taxon>Rhodobacterales</taxon>
        <taxon>Paracoccaceae</taxon>
        <taxon>Pseudooceanicola</taxon>
    </lineage>
</organism>
<dbReference type="Proteomes" id="UP000594118">
    <property type="component" value="Chromosome"/>
</dbReference>
<dbReference type="GO" id="GO:0005737">
    <property type="term" value="C:cytoplasm"/>
    <property type="evidence" value="ECO:0007669"/>
    <property type="project" value="InterPro"/>
</dbReference>
<dbReference type="PANTHER" id="PTHR37840">
    <property type="entry name" value="L-FUCOSE ISOMERASE"/>
    <property type="match status" value="1"/>
</dbReference>
<protein>
    <submittedName>
        <fullName evidence="1">Uncharacterized protein</fullName>
    </submittedName>
</protein>
<dbReference type="PANTHER" id="PTHR37840:SF1">
    <property type="entry name" value="L-FUCOSE ISOMERASE"/>
    <property type="match status" value="1"/>
</dbReference>
<name>A0A7M3V2Q4_9RHOB</name>
<dbReference type="InterPro" id="IPR005763">
    <property type="entry name" value="Fucose_isomerase"/>
</dbReference>